<evidence type="ECO:0000256" key="1">
    <source>
        <dbReference type="ARBA" id="ARBA00004477"/>
    </source>
</evidence>
<dbReference type="GO" id="GO:0006487">
    <property type="term" value="P:protein N-linked glycosylation"/>
    <property type="evidence" value="ECO:0007669"/>
    <property type="project" value="TreeGrafter"/>
</dbReference>
<comment type="function">
    <text evidence="10">Mannosyltransferase that operates in the biosynthetic pathway of dolichol-linked oligosaccharides, the glycan precursors employed in protein asparagine (N)-glycosylation. The assembly of dolichol-linked oligosaccharides begins on the cytosolic side of the endoplasmic reticulum membrane and finishes in its lumen. The sequential addition of sugars to dolichol pyrophosphate produces dolichol-linked oligosaccharides containing fourteen sugars, including two GlcNAcs, nine mannoses and three glucoses. Once assembled, the oligosaccharide is transferred from the lipid to nascent proteins by oligosaccharyltransferases. In the lumen of the endoplasmic reticulum, adds the eighth mannose residue in an alpha-1,6 linkage onto Man(7)GlcNAc(2)-PP-dolichol to produce Man(8)GlcNAc(2)-PP-dolichol.</text>
</comment>
<feature type="transmembrane region" description="Helical" evidence="12">
    <location>
        <begin position="237"/>
        <end position="257"/>
    </location>
</feature>
<feature type="transmembrane region" description="Helical" evidence="12">
    <location>
        <begin position="285"/>
        <end position="308"/>
    </location>
</feature>
<feature type="transmembrane region" description="Helical" evidence="12">
    <location>
        <begin position="341"/>
        <end position="360"/>
    </location>
</feature>
<evidence type="ECO:0000256" key="9">
    <source>
        <dbReference type="ARBA" id="ARBA00023136"/>
    </source>
</evidence>
<dbReference type="GO" id="GO:0052917">
    <property type="term" value="F:dol-P-Man:Man(7)GlcNAc(2)-PP-Dol alpha-1,6-mannosyltransferase activity"/>
    <property type="evidence" value="ECO:0007669"/>
    <property type="project" value="UniProtKB-EC"/>
</dbReference>
<comment type="similarity">
    <text evidence="3 12">Belongs to the glycosyltransferase 22 family.</text>
</comment>
<evidence type="ECO:0000256" key="8">
    <source>
        <dbReference type="ARBA" id="ARBA00022989"/>
    </source>
</evidence>
<comment type="pathway">
    <text evidence="2">Protein modification; protein glycosylation.</text>
</comment>
<feature type="transmembrane region" description="Helical" evidence="12">
    <location>
        <begin position="150"/>
        <end position="167"/>
    </location>
</feature>
<dbReference type="EC" id="2.4.1.-" evidence="12"/>
<proteinExistence type="inferred from homology"/>
<keyword evidence="8 12" id="KW-1133">Transmembrane helix</keyword>
<dbReference type="PANTHER" id="PTHR22760:SF1">
    <property type="entry name" value="DOL-P-MAN:MAN(7)GLCNAC(2)-PP-DOL ALPHA-1,6-MANNOSYLTRANSFERASE"/>
    <property type="match status" value="1"/>
</dbReference>
<evidence type="ECO:0000256" key="10">
    <source>
        <dbReference type="ARBA" id="ARBA00044721"/>
    </source>
</evidence>
<feature type="transmembrane region" description="Helical" evidence="12">
    <location>
        <begin position="196"/>
        <end position="225"/>
    </location>
</feature>
<evidence type="ECO:0000256" key="3">
    <source>
        <dbReference type="ARBA" id="ARBA00007063"/>
    </source>
</evidence>
<evidence type="ECO:0000313" key="13">
    <source>
        <dbReference type="EMBL" id="KAK5778245.1"/>
    </source>
</evidence>
<comment type="catalytic activity">
    <reaction evidence="11">
        <text>an alpha-D-Man-(1-&gt;2)-alpha-D-Man-(1-&gt;2)-alpha-D-Man-(1-&gt;3)-[alpha-D-Man-(1-&gt;2)-alpha-D-Man-(1-&gt;3)-alpha-D-Man-(1-&gt;6)]-beta-D-Man-(1-&gt;4)-beta-D-GlcNAc-(1-&gt;4)-alpha-D-GlcNAc-diphospho-di-trans,poly-cis-dolichol + a di-trans,poly-cis-dolichyl beta-D-mannosyl phosphate = an alpha-D-Man-(1-&gt;2)-alpha-D-Man-(1-&gt;2)-alpha-D-Man-(1-&gt;3)-[alpha-D-Man-(1-&gt;2)-alpha-D-Man-(1-&gt;3)-[alpha-D-Man-(1-&gt;6)]-alpha-D-Man-(1-&gt;6)]-beta-D-Man-(1-&gt;4)-beta-D-GlcNAc-(1-&gt;4)-alpha-D-GlcNAc-diphospho-di-trans,poly-cis-dolichol + a di-trans,poly-cis-dolichyl phosphate + H(+)</text>
        <dbReference type="Rhea" id="RHEA:29535"/>
        <dbReference type="Rhea" id="RHEA-COMP:19498"/>
        <dbReference type="Rhea" id="RHEA-COMP:19501"/>
        <dbReference type="Rhea" id="RHEA-COMP:19518"/>
        <dbReference type="Rhea" id="RHEA-COMP:19519"/>
        <dbReference type="ChEBI" id="CHEBI:15378"/>
        <dbReference type="ChEBI" id="CHEBI:57683"/>
        <dbReference type="ChEBI" id="CHEBI:58211"/>
        <dbReference type="ChEBI" id="CHEBI:132517"/>
        <dbReference type="ChEBI" id="CHEBI:132519"/>
        <dbReference type="EC" id="2.4.1.260"/>
    </reaction>
    <physiologicalReaction direction="left-to-right" evidence="11">
        <dbReference type="Rhea" id="RHEA:29536"/>
    </physiologicalReaction>
</comment>
<reference evidence="14" key="1">
    <citation type="submission" date="2023-07" db="EMBL/GenBank/DDBJ databases">
        <title>A draft genome of Kazachstania heterogenica Y-27499.</title>
        <authorList>
            <person name="Donic C."/>
            <person name="Kralova J.S."/>
            <person name="Fidel L."/>
            <person name="Ben-Dor S."/>
            <person name="Jung S."/>
        </authorList>
    </citation>
    <scope>NUCLEOTIDE SEQUENCE [LARGE SCALE GENOMIC DNA]</scope>
    <source>
        <strain evidence="14">Y27499</strain>
    </source>
</reference>
<dbReference type="InterPro" id="IPR005599">
    <property type="entry name" value="GPI_mannosylTrfase"/>
</dbReference>
<evidence type="ECO:0000256" key="5">
    <source>
        <dbReference type="ARBA" id="ARBA00022679"/>
    </source>
</evidence>
<evidence type="ECO:0000256" key="7">
    <source>
        <dbReference type="ARBA" id="ARBA00022824"/>
    </source>
</evidence>
<evidence type="ECO:0000256" key="4">
    <source>
        <dbReference type="ARBA" id="ARBA00022676"/>
    </source>
</evidence>
<keyword evidence="7 12" id="KW-0256">Endoplasmic reticulum</keyword>
<keyword evidence="6 12" id="KW-0812">Transmembrane</keyword>
<accession>A0AAN8A7N6</accession>
<feature type="transmembrane region" description="Helical" evidence="12">
    <location>
        <begin position="372"/>
        <end position="392"/>
    </location>
</feature>
<keyword evidence="4 12" id="KW-0328">Glycosyltransferase</keyword>
<dbReference type="Pfam" id="PF03901">
    <property type="entry name" value="Glyco_transf_22"/>
    <property type="match status" value="1"/>
</dbReference>
<organism evidence="13 14">
    <name type="scientific">Arxiozyma heterogenica</name>
    <dbReference type="NCBI Taxonomy" id="278026"/>
    <lineage>
        <taxon>Eukaryota</taxon>
        <taxon>Fungi</taxon>
        <taxon>Dikarya</taxon>
        <taxon>Ascomycota</taxon>
        <taxon>Saccharomycotina</taxon>
        <taxon>Saccharomycetes</taxon>
        <taxon>Saccharomycetales</taxon>
        <taxon>Saccharomycetaceae</taxon>
        <taxon>Arxiozyma</taxon>
    </lineage>
</organism>
<keyword evidence="9 12" id="KW-0472">Membrane</keyword>
<dbReference type="AlphaFoldDB" id="A0AAN8A7N6"/>
<sequence>MKWSYLDTALLVVISYHLVNSPYTKVEESFNIQAIHDILKYGIWDISKYDHLQFPGVVPRTFIGALLISFLTNPFIIISHIFSKSSSDISAGFETQLLVRSIIGLTNAASLIYLKNSLQSMFDKYMQLESEQNEKSNRNNLDLIRHFSSVGKWFLLFTMTSFHLMFYATRPLPNFVMTLPLINVSFGLILNEKLNWALALLSFTSIVFRLEVSALTFGVFLFSYYYNKLDGFKSIRFALMGGSLGAFLSIVIDSYFWGDWTLPEVDAFIFNVISGKASDWGTEPFIAYFTHYLRMLFIPPTILLLNYLGFRFAPYNLKIVTLASYFHIFIMSFQPHKEWRFIIYSIPPIIMLGSTAASYLWENIKVQNLKNVLLLSLLPLSVIISGTISLLFSKISSMNYPGGEALANFNQYLVDKNITNANVHITVPPCMTGVTLFGQIESPLYNITYDKTEDLNKLEFKWSTFDYIITHQNDPKQFPFQFDQSDDYKWELIQKNKMFTHVDLSFIRSHINQFIKNNKDKELGRIFFDNIEKLPTLLSELVTTQYLVNIFNETFDKTFIQNDIFYTYKKVRQ</sequence>
<dbReference type="PANTHER" id="PTHR22760">
    <property type="entry name" value="GLYCOSYLTRANSFERASE"/>
    <property type="match status" value="1"/>
</dbReference>
<feature type="transmembrane region" description="Helical" evidence="12">
    <location>
        <begin position="95"/>
        <end position="114"/>
    </location>
</feature>
<evidence type="ECO:0000256" key="2">
    <source>
        <dbReference type="ARBA" id="ARBA00004922"/>
    </source>
</evidence>
<keyword evidence="5" id="KW-0808">Transferase</keyword>
<feature type="transmembrane region" description="Helical" evidence="12">
    <location>
        <begin position="62"/>
        <end position="83"/>
    </location>
</feature>
<comment type="caution">
    <text evidence="13">The sequence shown here is derived from an EMBL/GenBank/DDBJ whole genome shotgun (WGS) entry which is preliminary data.</text>
</comment>
<keyword evidence="14" id="KW-1185">Reference proteome</keyword>
<dbReference type="GO" id="GO:0005789">
    <property type="term" value="C:endoplasmic reticulum membrane"/>
    <property type="evidence" value="ECO:0007669"/>
    <property type="project" value="UniProtKB-SubCell"/>
</dbReference>
<dbReference type="Proteomes" id="UP001306508">
    <property type="component" value="Unassembled WGS sequence"/>
</dbReference>
<evidence type="ECO:0000256" key="12">
    <source>
        <dbReference type="RuleBase" id="RU363075"/>
    </source>
</evidence>
<comment type="subcellular location">
    <subcellularLocation>
        <location evidence="1 12">Endoplasmic reticulum membrane</location>
        <topology evidence="1 12">Multi-pass membrane protein</topology>
    </subcellularLocation>
</comment>
<evidence type="ECO:0000256" key="11">
    <source>
        <dbReference type="ARBA" id="ARBA00048899"/>
    </source>
</evidence>
<evidence type="ECO:0000313" key="14">
    <source>
        <dbReference type="Proteomes" id="UP001306508"/>
    </source>
</evidence>
<dbReference type="EMBL" id="JAWIZZ010000053">
    <property type="protein sequence ID" value="KAK5778245.1"/>
    <property type="molecule type" value="Genomic_DNA"/>
</dbReference>
<evidence type="ECO:0000256" key="6">
    <source>
        <dbReference type="ARBA" id="ARBA00022692"/>
    </source>
</evidence>
<protein>
    <recommendedName>
        <fullName evidence="12">Mannosyltransferase</fullName>
        <ecNumber evidence="12">2.4.1.-</ecNumber>
    </recommendedName>
</protein>
<gene>
    <name evidence="13" type="ORF">RI543_003904</name>
</gene>
<name>A0AAN8A7N6_9SACH</name>
<feature type="transmembrane region" description="Helical" evidence="12">
    <location>
        <begin position="315"/>
        <end position="335"/>
    </location>
</feature>